<keyword evidence="3" id="KW-1185">Reference proteome</keyword>
<feature type="region of interest" description="Disordered" evidence="1">
    <location>
        <begin position="17"/>
        <end position="38"/>
    </location>
</feature>
<dbReference type="Proteomes" id="UP000499080">
    <property type="component" value="Unassembled WGS sequence"/>
</dbReference>
<reference evidence="2 3" key="1">
    <citation type="journal article" date="2019" name="Sci. Rep.">
        <title>Orb-weaving spider Araneus ventricosus genome elucidates the spidroin gene catalogue.</title>
        <authorList>
            <person name="Kono N."/>
            <person name="Nakamura H."/>
            <person name="Ohtoshi R."/>
            <person name="Moran D.A.P."/>
            <person name="Shinohara A."/>
            <person name="Yoshida Y."/>
            <person name="Fujiwara M."/>
            <person name="Mori M."/>
            <person name="Tomita M."/>
            <person name="Arakawa K."/>
        </authorList>
    </citation>
    <scope>NUCLEOTIDE SEQUENCE [LARGE SCALE GENOMIC DNA]</scope>
</reference>
<comment type="caution">
    <text evidence="2">The sequence shown here is derived from an EMBL/GenBank/DDBJ whole genome shotgun (WGS) entry which is preliminary data.</text>
</comment>
<dbReference type="EMBL" id="BGPR01000279">
    <property type="protein sequence ID" value="GBM10013.1"/>
    <property type="molecule type" value="Genomic_DNA"/>
</dbReference>
<gene>
    <name evidence="2" type="ORF">AVEN_23999_1</name>
</gene>
<evidence type="ECO:0000313" key="3">
    <source>
        <dbReference type="Proteomes" id="UP000499080"/>
    </source>
</evidence>
<feature type="compositionally biased region" description="Polar residues" evidence="1">
    <location>
        <begin position="20"/>
        <end position="32"/>
    </location>
</feature>
<proteinExistence type="predicted"/>
<name>A0A4Y2D014_ARAVE</name>
<accession>A0A4Y2D014</accession>
<dbReference type="AlphaFoldDB" id="A0A4Y2D014"/>
<sequence>MNFIDFNERLTTCRSRHSTPKQSVNVEASQNRPGMEQKVDIQPFPISITPRNLDWALPGRKLGNAVEIGTCGSDALGCLLGVEESCDVWHGGLQCTLAIRSP</sequence>
<evidence type="ECO:0000256" key="1">
    <source>
        <dbReference type="SAM" id="MobiDB-lite"/>
    </source>
</evidence>
<evidence type="ECO:0000313" key="2">
    <source>
        <dbReference type="EMBL" id="GBM10013.1"/>
    </source>
</evidence>
<organism evidence="2 3">
    <name type="scientific">Araneus ventricosus</name>
    <name type="common">Orbweaver spider</name>
    <name type="synonym">Epeira ventricosa</name>
    <dbReference type="NCBI Taxonomy" id="182803"/>
    <lineage>
        <taxon>Eukaryota</taxon>
        <taxon>Metazoa</taxon>
        <taxon>Ecdysozoa</taxon>
        <taxon>Arthropoda</taxon>
        <taxon>Chelicerata</taxon>
        <taxon>Arachnida</taxon>
        <taxon>Araneae</taxon>
        <taxon>Araneomorphae</taxon>
        <taxon>Entelegynae</taxon>
        <taxon>Araneoidea</taxon>
        <taxon>Araneidae</taxon>
        <taxon>Araneus</taxon>
    </lineage>
</organism>
<protein>
    <submittedName>
        <fullName evidence="2">Uncharacterized protein</fullName>
    </submittedName>
</protein>